<evidence type="ECO:0000256" key="1">
    <source>
        <dbReference type="SAM" id="MobiDB-lite"/>
    </source>
</evidence>
<dbReference type="AlphaFoldDB" id="A0A4C2A9W3"/>
<keyword evidence="3" id="KW-1185">Reference proteome</keyword>
<dbReference type="OrthoDB" id="411871at2759"/>
<gene>
    <name evidence="2" type="ORF">EVAR_84161_1</name>
</gene>
<protein>
    <recommendedName>
        <fullName evidence="4">115 kDa protein in type-1 retrotransposable element R1DM</fullName>
    </recommendedName>
</protein>
<feature type="region of interest" description="Disordered" evidence="1">
    <location>
        <begin position="1"/>
        <end position="22"/>
    </location>
</feature>
<sequence length="284" mass="31341">MTSAHCGNDHTGPVSRPAAQPVHKLREPAAGRRGSQECGWADHASLRFIQSNLQRSKLATAELLVGASRHKIAVALVQEPYVGNTGELKRYSGCRVIQRVAPRAGPNWRRVGLLRVRQADRPIPRPREVGLLEARDEQNHPGGDVNAWSVWWGSERDDARNRTLRLPRRGGLHVLNEGNIPRSKYTGGPSLANRSTYAPGAVGPEPFRGTRIYNTAKARWSEFLTAFDNAKEERALTAGTVEVVDSCDDVVVDLYTECVKHACDTAIPRKRSMRRPKLPGGVPN</sequence>
<evidence type="ECO:0000313" key="3">
    <source>
        <dbReference type="Proteomes" id="UP000299102"/>
    </source>
</evidence>
<comment type="caution">
    <text evidence="2">The sequence shown here is derived from an EMBL/GenBank/DDBJ whole genome shotgun (WGS) entry which is preliminary data.</text>
</comment>
<evidence type="ECO:0008006" key="4">
    <source>
        <dbReference type="Google" id="ProtNLM"/>
    </source>
</evidence>
<dbReference type="EMBL" id="BGZK01002847">
    <property type="protein sequence ID" value="GBP96908.1"/>
    <property type="molecule type" value="Genomic_DNA"/>
</dbReference>
<dbReference type="SUPFAM" id="SSF56219">
    <property type="entry name" value="DNase I-like"/>
    <property type="match status" value="1"/>
</dbReference>
<dbReference type="Proteomes" id="UP000299102">
    <property type="component" value="Unassembled WGS sequence"/>
</dbReference>
<name>A0A4C2A9W3_EUMVA</name>
<reference evidence="2 3" key="1">
    <citation type="journal article" date="2019" name="Commun. Biol.">
        <title>The bagworm genome reveals a unique fibroin gene that provides high tensile strength.</title>
        <authorList>
            <person name="Kono N."/>
            <person name="Nakamura H."/>
            <person name="Ohtoshi R."/>
            <person name="Tomita M."/>
            <person name="Numata K."/>
            <person name="Arakawa K."/>
        </authorList>
    </citation>
    <scope>NUCLEOTIDE SEQUENCE [LARGE SCALE GENOMIC DNA]</scope>
</reference>
<proteinExistence type="predicted"/>
<organism evidence="2 3">
    <name type="scientific">Eumeta variegata</name>
    <name type="common">Bagworm moth</name>
    <name type="synonym">Eumeta japonica</name>
    <dbReference type="NCBI Taxonomy" id="151549"/>
    <lineage>
        <taxon>Eukaryota</taxon>
        <taxon>Metazoa</taxon>
        <taxon>Ecdysozoa</taxon>
        <taxon>Arthropoda</taxon>
        <taxon>Hexapoda</taxon>
        <taxon>Insecta</taxon>
        <taxon>Pterygota</taxon>
        <taxon>Neoptera</taxon>
        <taxon>Endopterygota</taxon>
        <taxon>Lepidoptera</taxon>
        <taxon>Glossata</taxon>
        <taxon>Ditrysia</taxon>
        <taxon>Tineoidea</taxon>
        <taxon>Psychidae</taxon>
        <taxon>Oiketicinae</taxon>
        <taxon>Eumeta</taxon>
    </lineage>
</organism>
<evidence type="ECO:0000313" key="2">
    <source>
        <dbReference type="EMBL" id="GBP96908.1"/>
    </source>
</evidence>
<dbReference type="InterPro" id="IPR036691">
    <property type="entry name" value="Endo/exonu/phosph_ase_sf"/>
</dbReference>
<accession>A0A4C2A9W3</accession>